<reference evidence="1" key="1">
    <citation type="submission" date="2008-12" db="EMBL/GenBank/DDBJ databases">
        <title>Annotation of the Yersinia mollaretii ATCC 43969 genome.</title>
        <authorList>
            <person name="Read T.D."/>
            <person name="Akmal A."/>
            <person name="Bishop-Lilly K."/>
            <person name="Chen P.E."/>
            <person name="Cook C."/>
            <person name="Kiley M.P."/>
            <person name="Lentz S."/>
            <person name="Mateczun A."/>
            <person name="Nagarajan N."/>
            <person name="Nolan N."/>
            <person name="Osborne B.I."/>
            <person name="Pop M."/>
            <person name="Sozhamannan S."/>
            <person name="Stewart A.C."/>
            <person name="Sulakvelidze A."/>
            <person name="Thomason B."/>
            <person name="Willner K."/>
            <person name="Zwick M.E."/>
        </authorList>
    </citation>
    <scope>NUCLEOTIDE SEQUENCE [LARGE SCALE GENOMIC DNA]</scope>
    <source>
        <strain evidence="1">ATCC 43969</strain>
    </source>
</reference>
<evidence type="ECO:0000313" key="2">
    <source>
        <dbReference type="Proteomes" id="UP000003027"/>
    </source>
</evidence>
<organism evidence="1 2">
    <name type="scientific">Yersinia mollaretii (strain ATCC 43969 / DSM 18520 / CIP 103324 / CNY 7263 / WAIP 204)</name>
    <dbReference type="NCBI Taxonomy" id="349967"/>
    <lineage>
        <taxon>Bacteria</taxon>
        <taxon>Pseudomonadati</taxon>
        <taxon>Pseudomonadota</taxon>
        <taxon>Gammaproteobacteria</taxon>
        <taxon>Enterobacterales</taxon>
        <taxon>Yersiniaceae</taxon>
        <taxon>Yersinia</taxon>
    </lineage>
</organism>
<accession>A0ABM9Y7J7</accession>
<gene>
    <name evidence="1" type="ORF">ymoll0001_32400</name>
</gene>
<name>A0ABM9Y7J7_YERMW</name>
<evidence type="ECO:0000313" key="1">
    <source>
        <dbReference type="EMBL" id="EEQ09785.1"/>
    </source>
</evidence>
<protein>
    <submittedName>
        <fullName evidence="1">Uncharacterized protein</fullName>
    </submittedName>
</protein>
<dbReference type="EMBL" id="AALD02000030">
    <property type="protein sequence ID" value="EEQ09785.1"/>
    <property type="molecule type" value="Genomic_DNA"/>
</dbReference>
<sequence length="57" mass="6671">MNEINDRRVIGIEITRLFLGAFILNMPSVLCRDRLIELKINNVLRNQNSAVEGRRFQ</sequence>
<comment type="caution">
    <text evidence="1">The sequence shown here is derived from an EMBL/GenBank/DDBJ whole genome shotgun (WGS) entry which is preliminary data.</text>
</comment>
<dbReference type="Proteomes" id="UP000003027">
    <property type="component" value="Unassembled WGS sequence"/>
</dbReference>
<keyword evidence="2" id="KW-1185">Reference proteome</keyword>
<proteinExistence type="predicted"/>